<dbReference type="PANTHER" id="PTHR30204">
    <property type="entry name" value="REDOX-CYCLING DRUG-SENSING TRANSCRIPTIONAL ACTIVATOR SOXR"/>
    <property type="match status" value="1"/>
</dbReference>
<dbReference type="Pfam" id="PF13411">
    <property type="entry name" value="MerR_1"/>
    <property type="match status" value="1"/>
</dbReference>
<keyword evidence="1" id="KW-0238">DNA-binding</keyword>
<dbReference type="Gene3D" id="1.10.1660.10">
    <property type="match status" value="1"/>
</dbReference>
<reference evidence="3 4" key="1">
    <citation type="submission" date="2018-10" db="EMBL/GenBank/DDBJ databases">
        <title>Genomic Encyclopedia of Type Strains, Phase IV (KMG-IV): sequencing the most valuable type-strain genomes for metagenomic binning, comparative biology and taxonomic classification.</title>
        <authorList>
            <person name="Goeker M."/>
        </authorList>
    </citation>
    <scope>NUCLEOTIDE SEQUENCE [LARGE SCALE GENOMIC DNA]</scope>
    <source>
        <strain evidence="3 4">DSM 23229</strain>
    </source>
</reference>
<dbReference type="GO" id="GO:0046872">
    <property type="term" value="F:metal ion binding"/>
    <property type="evidence" value="ECO:0007669"/>
    <property type="project" value="InterPro"/>
</dbReference>
<dbReference type="GO" id="GO:0045893">
    <property type="term" value="P:positive regulation of DNA-templated transcription"/>
    <property type="evidence" value="ECO:0007669"/>
    <property type="project" value="InterPro"/>
</dbReference>
<dbReference type="RefSeq" id="WP_121171534.1">
    <property type="nucleotide sequence ID" value="NZ_RBIN01000002.1"/>
</dbReference>
<dbReference type="SUPFAM" id="SSF46955">
    <property type="entry name" value="Putative DNA-binding domain"/>
    <property type="match status" value="1"/>
</dbReference>
<dbReference type="PRINTS" id="PR00040">
    <property type="entry name" value="HTHMERR"/>
</dbReference>
<feature type="domain" description="HTH merR-type" evidence="2">
    <location>
        <begin position="1"/>
        <end position="69"/>
    </location>
</feature>
<dbReference type="InterPro" id="IPR009061">
    <property type="entry name" value="DNA-bd_dom_put_sf"/>
</dbReference>
<dbReference type="CDD" id="cd04784">
    <property type="entry name" value="HTH_CadR-PbrR"/>
    <property type="match status" value="1"/>
</dbReference>
<dbReference type="SMART" id="SM00422">
    <property type="entry name" value="HTH_MERR"/>
    <property type="match status" value="1"/>
</dbReference>
<dbReference type="AlphaFoldDB" id="A0A420WZR1"/>
<proteinExistence type="predicted"/>
<evidence type="ECO:0000256" key="1">
    <source>
        <dbReference type="ARBA" id="ARBA00023125"/>
    </source>
</evidence>
<dbReference type="InterPro" id="IPR000551">
    <property type="entry name" value="MerR-type_HTH_dom"/>
</dbReference>
<name>A0A420WZR1_9GAMM</name>
<protein>
    <submittedName>
        <fullName evidence="3">MerR family transcriptional regulator</fullName>
    </submittedName>
</protein>
<dbReference type="GO" id="GO:0003677">
    <property type="term" value="F:DNA binding"/>
    <property type="evidence" value="ECO:0007669"/>
    <property type="project" value="UniProtKB-KW"/>
</dbReference>
<sequence>MKIGELATAAGCTNQTIRFYEREGLLPEPARDTSNYRYYQQHHLDRLRFIRNCRALVMSHEEIRSLLELMDRPLEECQPVEDLLENHIGHVEARIRELLQLRSQLHELQQRCGHDRHVENCGIVQGLAEMVTELPSRGSTHLG</sequence>
<evidence type="ECO:0000313" key="4">
    <source>
        <dbReference type="Proteomes" id="UP000281975"/>
    </source>
</evidence>
<dbReference type="PANTHER" id="PTHR30204:SF92">
    <property type="entry name" value="HTH-TYPE TRANSCRIPTIONAL REGULATOR ZNTR"/>
    <property type="match status" value="1"/>
</dbReference>
<dbReference type="InterPro" id="IPR011791">
    <property type="entry name" value="CadR-PbrR"/>
</dbReference>
<dbReference type="EMBL" id="RBIN01000002">
    <property type="protein sequence ID" value="RKR06833.1"/>
    <property type="molecule type" value="Genomic_DNA"/>
</dbReference>
<dbReference type="InterPro" id="IPR047057">
    <property type="entry name" value="MerR_fam"/>
</dbReference>
<gene>
    <name evidence="3" type="ORF">C7446_0832</name>
</gene>
<dbReference type="PROSITE" id="PS00552">
    <property type="entry name" value="HTH_MERR_1"/>
    <property type="match status" value="1"/>
</dbReference>
<dbReference type="GO" id="GO:0003700">
    <property type="term" value="F:DNA-binding transcription factor activity"/>
    <property type="evidence" value="ECO:0007669"/>
    <property type="project" value="InterPro"/>
</dbReference>
<dbReference type="PROSITE" id="PS50937">
    <property type="entry name" value="HTH_MERR_2"/>
    <property type="match status" value="1"/>
</dbReference>
<evidence type="ECO:0000313" key="3">
    <source>
        <dbReference type="EMBL" id="RKR06833.1"/>
    </source>
</evidence>
<dbReference type="OrthoDB" id="9808480at2"/>
<organism evidence="3 4">
    <name type="scientific">Kushneria sinocarnis</name>
    <dbReference type="NCBI Taxonomy" id="595502"/>
    <lineage>
        <taxon>Bacteria</taxon>
        <taxon>Pseudomonadati</taxon>
        <taxon>Pseudomonadota</taxon>
        <taxon>Gammaproteobacteria</taxon>
        <taxon>Oceanospirillales</taxon>
        <taxon>Halomonadaceae</taxon>
        <taxon>Kushneria</taxon>
    </lineage>
</organism>
<comment type="caution">
    <text evidence="3">The sequence shown here is derived from an EMBL/GenBank/DDBJ whole genome shotgun (WGS) entry which is preliminary data.</text>
</comment>
<dbReference type="NCBIfam" id="TIGR02047">
    <property type="entry name" value="CadR-PbrR"/>
    <property type="match status" value="1"/>
</dbReference>
<dbReference type="Proteomes" id="UP000281975">
    <property type="component" value="Unassembled WGS sequence"/>
</dbReference>
<accession>A0A420WZR1</accession>
<keyword evidence="4" id="KW-1185">Reference proteome</keyword>
<evidence type="ECO:0000259" key="2">
    <source>
        <dbReference type="PROSITE" id="PS50937"/>
    </source>
</evidence>